<dbReference type="Gene3D" id="3.10.290.10">
    <property type="entry name" value="RNA-binding S4 domain"/>
    <property type="match status" value="1"/>
</dbReference>
<dbReference type="Gene3D" id="3.30.2350.10">
    <property type="entry name" value="Pseudouridine synthase"/>
    <property type="match status" value="1"/>
</dbReference>
<reference evidence="8" key="2">
    <citation type="journal article" date="2021" name="PeerJ">
        <title>Extensive microbial diversity within the chicken gut microbiome revealed by metagenomics and culture.</title>
        <authorList>
            <person name="Gilroy R."/>
            <person name="Ravi A."/>
            <person name="Getino M."/>
            <person name="Pursley I."/>
            <person name="Horton D.L."/>
            <person name="Alikhan N.F."/>
            <person name="Baker D."/>
            <person name="Gharbi K."/>
            <person name="Hall N."/>
            <person name="Watson M."/>
            <person name="Adriaenssens E.M."/>
            <person name="Foster-Nyarko E."/>
            <person name="Jarju S."/>
            <person name="Secka A."/>
            <person name="Antonio M."/>
            <person name="Oren A."/>
            <person name="Chaudhuri R.R."/>
            <person name="La Ragione R."/>
            <person name="Hildebrand F."/>
            <person name="Pallen M.J."/>
        </authorList>
    </citation>
    <scope>NUCLEOTIDE SEQUENCE</scope>
    <source>
        <strain evidence="8">ChiSjej4B22-9803</strain>
    </source>
</reference>
<evidence type="ECO:0000259" key="7">
    <source>
        <dbReference type="SMART" id="SM00363"/>
    </source>
</evidence>
<dbReference type="CDD" id="cd02869">
    <property type="entry name" value="PseudoU_synth_RluA_like"/>
    <property type="match status" value="1"/>
</dbReference>
<accession>A0A9D1S696</accession>
<comment type="caution">
    <text evidence="8">The sequence shown here is derived from an EMBL/GenBank/DDBJ whole genome shotgun (WGS) entry which is preliminary data.</text>
</comment>
<dbReference type="EC" id="5.4.99.-" evidence="6"/>
<evidence type="ECO:0000256" key="1">
    <source>
        <dbReference type="ARBA" id="ARBA00000073"/>
    </source>
</evidence>
<proteinExistence type="inferred from homology"/>
<dbReference type="EMBL" id="DVND01000144">
    <property type="protein sequence ID" value="HIU48814.1"/>
    <property type="molecule type" value="Genomic_DNA"/>
</dbReference>
<evidence type="ECO:0000256" key="6">
    <source>
        <dbReference type="RuleBase" id="RU362028"/>
    </source>
</evidence>
<dbReference type="GO" id="GO:0120159">
    <property type="term" value="F:rRNA pseudouridine synthase activity"/>
    <property type="evidence" value="ECO:0007669"/>
    <property type="project" value="UniProtKB-ARBA"/>
</dbReference>
<comment type="similarity">
    <text evidence="2 6">Belongs to the pseudouridine synthase RluA family.</text>
</comment>
<dbReference type="GO" id="GO:0003723">
    <property type="term" value="F:RNA binding"/>
    <property type="evidence" value="ECO:0007669"/>
    <property type="project" value="UniProtKB-KW"/>
</dbReference>
<dbReference type="InterPro" id="IPR050188">
    <property type="entry name" value="RluA_PseudoU_synthase"/>
</dbReference>
<comment type="function">
    <text evidence="6">Responsible for synthesis of pseudouridine from uracil.</text>
</comment>
<dbReference type="SMART" id="SM00363">
    <property type="entry name" value="S4"/>
    <property type="match status" value="1"/>
</dbReference>
<dbReference type="NCBIfam" id="TIGR00005">
    <property type="entry name" value="rluA_subfam"/>
    <property type="match status" value="1"/>
</dbReference>
<dbReference type="InterPro" id="IPR002942">
    <property type="entry name" value="S4_RNA-bd"/>
</dbReference>
<dbReference type="PROSITE" id="PS50889">
    <property type="entry name" value="S4"/>
    <property type="match status" value="1"/>
</dbReference>
<feature type="domain" description="RNA-binding S4" evidence="7">
    <location>
        <begin position="13"/>
        <end position="75"/>
    </location>
</feature>
<reference evidence="8" key="1">
    <citation type="submission" date="2020-10" db="EMBL/GenBank/DDBJ databases">
        <authorList>
            <person name="Gilroy R."/>
        </authorList>
    </citation>
    <scope>NUCLEOTIDE SEQUENCE</scope>
    <source>
        <strain evidence="8">ChiSjej4B22-9803</strain>
    </source>
</reference>
<keyword evidence="3 6" id="KW-0413">Isomerase</keyword>
<evidence type="ECO:0000256" key="3">
    <source>
        <dbReference type="ARBA" id="ARBA00023235"/>
    </source>
</evidence>
<gene>
    <name evidence="8" type="ORF">IAB04_05575</name>
</gene>
<sequence length="315" mass="35980">MREIIIQKNDAGQRLDKFLLKYLHQMPESMLYKSLRKNCVRVNGKHVRDGGYKLSVHDVLTLYLRDEFFETDAGQAFRHITPALDILYEDEHLLLIDKKPGMVVHADEQQSVSLIDHIKSYLYRSGAYKPEEEHSFAPALCNRIDRNTGGIVIAAKTAEALRVMNQKIKDRELKKYYLCIVCGTLPQNEGTLKGFLFKDEKEKRVYIHQTPQPGAKTAITKYRVLAVKNGFSLVEVELVTGRTHQIRAHFASIGHPLLGDGKYGKNAVNKQYGYRGQALYSYKLTFAFQTDAGALQYLDGKTFQTEVPFLKTFDL</sequence>
<comment type="catalytic activity">
    <reaction evidence="1 6">
        <text>a uridine in RNA = a pseudouridine in RNA</text>
        <dbReference type="Rhea" id="RHEA:48348"/>
        <dbReference type="Rhea" id="RHEA-COMP:12068"/>
        <dbReference type="Rhea" id="RHEA-COMP:12069"/>
        <dbReference type="ChEBI" id="CHEBI:65314"/>
        <dbReference type="ChEBI" id="CHEBI:65315"/>
    </reaction>
</comment>
<evidence type="ECO:0000256" key="2">
    <source>
        <dbReference type="ARBA" id="ARBA00010876"/>
    </source>
</evidence>
<evidence type="ECO:0000313" key="9">
    <source>
        <dbReference type="Proteomes" id="UP000824111"/>
    </source>
</evidence>
<evidence type="ECO:0000256" key="5">
    <source>
        <dbReference type="PROSITE-ProRule" id="PRU00182"/>
    </source>
</evidence>
<dbReference type="PANTHER" id="PTHR21600">
    <property type="entry name" value="MITOCHONDRIAL RNA PSEUDOURIDINE SYNTHASE"/>
    <property type="match status" value="1"/>
</dbReference>
<dbReference type="PANTHER" id="PTHR21600:SF87">
    <property type="entry name" value="RNA PSEUDOURIDYLATE SYNTHASE DOMAIN-CONTAINING PROTEIN 1"/>
    <property type="match status" value="1"/>
</dbReference>
<dbReference type="InterPro" id="IPR006145">
    <property type="entry name" value="PsdUridine_synth_RsuA/RluA"/>
</dbReference>
<name>A0A9D1S696_9FIRM</name>
<dbReference type="SUPFAM" id="SSF55174">
    <property type="entry name" value="Alpha-L RNA-binding motif"/>
    <property type="match status" value="1"/>
</dbReference>
<dbReference type="CDD" id="cd00165">
    <property type="entry name" value="S4"/>
    <property type="match status" value="1"/>
</dbReference>
<keyword evidence="5" id="KW-0694">RNA-binding</keyword>
<organism evidence="8 9">
    <name type="scientific">Candidatus Avimonoglobus intestinipullorum</name>
    <dbReference type="NCBI Taxonomy" id="2840699"/>
    <lineage>
        <taxon>Bacteria</taxon>
        <taxon>Bacillati</taxon>
        <taxon>Bacillota</taxon>
        <taxon>Clostridia</taxon>
        <taxon>Eubacteriales</taxon>
        <taxon>Candidatus Avimonoglobus</taxon>
    </lineage>
</organism>
<feature type="active site" evidence="4">
    <location>
        <position position="145"/>
    </location>
</feature>
<dbReference type="InterPro" id="IPR020103">
    <property type="entry name" value="PsdUridine_synth_cat_dom_sf"/>
</dbReference>
<dbReference type="InterPro" id="IPR036986">
    <property type="entry name" value="S4_RNA-bd_sf"/>
</dbReference>
<dbReference type="Proteomes" id="UP000824111">
    <property type="component" value="Unassembled WGS sequence"/>
</dbReference>
<dbReference type="AlphaFoldDB" id="A0A9D1S696"/>
<evidence type="ECO:0000313" key="8">
    <source>
        <dbReference type="EMBL" id="HIU48814.1"/>
    </source>
</evidence>
<protein>
    <recommendedName>
        <fullName evidence="6">Pseudouridine synthase</fullName>
        <ecNumber evidence="6">5.4.99.-</ecNumber>
    </recommendedName>
</protein>
<dbReference type="Pfam" id="PF00849">
    <property type="entry name" value="PseudoU_synth_2"/>
    <property type="match status" value="1"/>
</dbReference>
<dbReference type="SUPFAM" id="SSF55120">
    <property type="entry name" value="Pseudouridine synthase"/>
    <property type="match status" value="1"/>
</dbReference>
<evidence type="ECO:0000256" key="4">
    <source>
        <dbReference type="PIRSR" id="PIRSR606225-1"/>
    </source>
</evidence>
<dbReference type="InterPro" id="IPR006225">
    <property type="entry name" value="PsdUridine_synth_RluC/D"/>
</dbReference>
<dbReference type="GO" id="GO:0000455">
    <property type="term" value="P:enzyme-directed rRNA pseudouridine synthesis"/>
    <property type="evidence" value="ECO:0007669"/>
    <property type="project" value="TreeGrafter"/>
</dbReference>
<dbReference type="Pfam" id="PF01479">
    <property type="entry name" value="S4"/>
    <property type="match status" value="1"/>
</dbReference>